<proteinExistence type="inferred from homology"/>
<dbReference type="KEGG" id="dalk:DSCA_60220"/>
<dbReference type="EMBL" id="AP021874">
    <property type="protein sequence ID" value="BBO72092.1"/>
    <property type="molecule type" value="Genomic_DNA"/>
</dbReference>
<protein>
    <recommendedName>
        <fullName evidence="5">Cell shape determination protein CcmA</fullName>
    </recommendedName>
</protein>
<dbReference type="InterPro" id="IPR007607">
    <property type="entry name" value="BacA/B"/>
</dbReference>
<dbReference type="Proteomes" id="UP000427906">
    <property type="component" value="Chromosome"/>
</dbReference>
<gene>
    <name evidence="3" type="ORF">DSCA_60220</name>
</gene>
<evidence type="ECO:0000313" key="4">
    <source>
        <dbReference type="Proteomes" id="UP000427906"/>
    </source>
</evidence>
<evidence type="ECO:0000256" key="2">
    <source>
        <dbReference type="SAM" id="MobiDB-lite"/>
    </source>
</evidence>
<evidence type="ECO:0008006" key="5">
    <source>
        <dbReference type="Google" id="ProtNLM"/>
    </source>
</evidence>
<evidence type="ECO:0000313" key="3">
    <source>
        <dbReference type="EMBL" id="BBO72092.1"/>
    </source>
</evidence>
<dbReference type="RefSeq" id="WP_167528008.1">
    <property type="nucleotide sequence ID" value="NZ_AP021874.1"/>
</dbReference>
<accession>A0A5K7YQN3</accession>
<dbReference type="AlphaFoldDB" id="A0A5K7YQN3"/>
<organism evidence="3 4">
    <name type="scientific">Desulfosarcina alkanivorans</name>
    <dbReference type="NCBI Taxonomy" id="571177"/>
    <lineage>
        <taxon>Bacteria</taxon>
        <taxon>Pseudomonadati</taxon>
        <taxon>Thermodesulfobacteriota</taxon>
        <taxon>Desulfobacteria</taxon>
        <taxon>Desulfobacterales</taxon>
        <taxon>Desulfosarcinaceae</taxon>
        <taxon>Desulfosarcina</taxon>
    </lineage>
</organism>
<reference evidence="3 4" key="1">
    <citation type="submission" date="2019-11" db="EMBL/GenBank/DDBJ databases">
        <title>Comparative genomics of hydrocarbon-degrading Desulfosarcina strains.</title>
        <authorList>
            <person name="Watanabe M."/>
            <person name="Kojima H."/>
            <person name="Fukui M."/>
        </authorList>
    </citation>
    <scope>NUCLEOTIDE SEQUENCE [LARGE SCALE GENOMIC DNA]</scope>
    <source>
        <strain evidence="3 4">PL12</strain>
    </source>
</reference>
<sequence length="133" mass="14082">MKKKDSADHISTLLGIGTTIEGTLAFKDTIRLDGAVEGKIFSEKGTVIIGERAVVEAQIRVGTAIVKGTVNGHIQAADRIEVYPPAKITGDIQAPVVSIETGVFFNGNCSMAKPDPLPVDPKKKEASDGRKKP</sequence>
<evidence type="ECO:0000256" key="1">
    <source>
        <dbReference type="ARBA" id="ARBA00044755"/>
    </source>
</evidence>
<keyword evidence="4" id="KW-1185">Reference proteome</keyword>
<dbReference type="PANTHER" id="PTHR35024:SF4">
    <property type="entry name" value="POLYMER-FORMING CYTOSKELETAL PROTEIN"/>
    <property type="match status" value="1"/>
</dbReference>
<feature type="region of interest" description="Disordered" evidence="2">
    <location>
        <begin position="112"/>
        <end position="133"/>
    </location>
</feature>
<dbReference type="Pfam" id="PF04519">
    <property type="entry name" value="Bactofilin"/>
    <property type="match status" value="1"/>
</dbReference>
<dbReference type="PANTHER" id="PTHR35024">
    <property type="entry name" value="HYPOTHETICAL CYTOSOLIC PROTEIN"/>
    <property type="match status" value="1"/>
</dbReference>
<feature type="compositionally biased region" description="Basic and acidic residues" evidence="2">
    <location>
        <begin position="120"/>
        <end position="133"/>
    </location>
</feature>
<name>A0A5K7YQN3_9BACT</name>
<comment type="similarity">
    <text evidence="1">Belongs to the bactofilin family.</text>
</comment>